<dbReference type="Pfam" id="PF00078">
    <property type="entry name" value="RVT_1"/>
    <property type="match status" value="1"/>
</dbReference>
<dbReference type="AlphaFoldDB" id="F4Y0H9"/>
<dbReference type="PROSITE" id="PS00028">
    <property type="entry name" value="ZINC_FINGER_C2H2_1"/>
    <property type="match status" value="1"/>
</dbReference>
<dbReference type="CDD" id="cd01651">
    <property type="entry name" value="RT_G2_intron"/>
    <property type="match status" value="1"/>
</dbReference>
<dbReference type="GO" id="GO:0004519">
    <property type="term" value="F:endonuclease activity"/>
    <property type="evidence" value="ECO:0007669"/>
    <property type="project" value="InterPro"/>
</dbReference>
<dbReference type="HOGENOM" id="CLU_013584_15_4_3"/>
<evidence type="ECO:0000259" key="2">
    <source>
        <dbReference type="PROSITE" id="PS50878"/>
    </source>
</evidence>
<dbReference type="Proteomes" id="UP000003959">
    <property type="component" value="Unassembled WGS sequence"/>
</dbReference>
<feature type="region of interest" description="Disordered" evidence="1">
    <location>
        <begin position="588"/>
        <end position="615"/>
    </location>
</feature>
<evidence type="ECO:0000256" key="1">
    <source>
        <dbReference type="SAM" id="MobiDB-lite"/>
    </source>
</evidence>
<dbReference type="InterPro" id="IPR030931">
    <property type="entry name" value="Group_II_RT_mat"/>
</dbReference>
<sequence>MEKIEPNSTENGIVTEQATEWHSIDWKKAYRLVRKLRRRIFLATREGNWKKVNKLQRLMLRSYSNILISVRQAAQLNQGKNTPGIDKIANLTPKLRAELVDALKIYKAWKPIPTKRVYIPKPNGKKRPLGIPSMIDRCIQSIVKNALEPSWEAKFEPTSYGFRPGRSTHDARQRIFNNIKGENNRKWWVLDADISGCFDHIAHEPLLETIGNFPARNLVEQWLKTGYVDKGVFYNTESGTPQGGIISPLLANIALHGMENELGITYKWRKDKRKKSGGFWNNISERTFVRFADDFVILTQSKEDATEAKVIIQEWLTKKGLRLSEEKTSIKHLTEGFDFLGWNFRKYRTTARKTELVTLIKPSKKNINNFKKQLKDEFKKLKSASQEQVIRKLNPKIRGWGNYHDGVVAQETFNTLDSYIFWKLKRWGLRKHPNKSWKWISKNYFGKHCPGREDKWVYGNKSSKNAYLHKLAWKPIKRHTLVQYKNSPDDPDLIGYWEERKALQREKTARGRFSAGKDKIANRQNYLCPVCNQSIGISDVLHIHHIIPIHLGGQDQYDNLIYLHEDCHHTIHALGATNPDIQKMLRAGRKKPSLKRNKNQKVQNRKSQKRSGSDK</sequence>
<dbReference type="SUPFAM" id="SSF56672">
    <property type="entry name" value="DNA/RNA polymerases"/>
    <property type="match status" value="1"/>
</dbReference>
<organism evidence="3 4">
    <name type="scientific">Moorena producens 3L</name>
    <dbReference type="NCBI Taxonomy" id="489825"/>
    <lineage>
        <taxon>Bacteria</taxon>
        <taxon>Bacillati</taxon>
        <taxon>Cyanobacteriota</taxon>
        <taxon>Cyanophyceae</taxon>
        <taxon>Coleofasciculales</taxon>
        <taxon>Coleofasciculaceae</taxon>
        <taxon>Moorena</taxon>
    </lineage>
</organism>
<keyword evidence="4" id="KW-1185">Reference proteome</keyword>
<dbReference type="GO" id="GO:0003964">
    <property type="term" value="F:RNA-directed DNA polymerase activity"/>
    <property type="evidence" value="ECO:0007669"/>
    <property type="project" value="UniProtKB-KW"/>
</dbReference>
<dbReference type="Pfam" id="PF01844">
    <property type="entry name" value="HNH"/>
    <property type="match status" value="1"/>
</dbReference>
<protein>
    <submittedName>
        <fullName evidence="3">Retron-type reverse transcriptase</fullName>
    </submittedName>
</protein>
<dbReference type="InterPro" id="IPR003615">
    <property type="entry name" value="HNH_nuc"/>
</dbReference>
<dbReference type="GO" id="GO:0008270">
    <property type="term" value="F:zinc ion binding"/>
    <property type="evidence" value="ECO:0007669"/>
    <property type="project" value="InterPro"/>
</dbReference>
<dbReference type="EMBL" id="GL890968">
    <property type="protein sequence ID" value="EGJ29603.1"/>
    <property type="molecule type" value="Genomic_DNA"/>
</dbReference>
<gene>
    <name evidence="3" type="ORF">LYNGBM3L_61790</name>
</gene>
<dbReference type="Pfam" id="PF08388">
    <property type="entry name" value="GIIM"/>
    <property type="match status" value="1"/>
</dbReference>
<dbReference type="OrthoDB" id="435986at2"/>
<keyword evidence="3" id="KW-0808">Transferase</keyword>
<dbReference type="InterPro" id="IPR013087">
    <property type="entry name" value="Znf_C2H2_type"/>
</dbReference>
<name>F4Y0H9_9CYAN</name>
<accession>F4Y0H9</accession>
<keyword evidence="3" id="KW-0548">Nucleotidyltransferase</keyword>
<feature type="compositionally biased region" description="Basic residues" evidence="1">
    <location>
        <begin position="588"/>
        <end position="609"/>
    </location>
</feature>
<dbReference type="PANTHER" id="PTHR34047">
    <property type="entry name" value="NUCLEAR INTRON MATURASE 1, MITOCHONDRIAL-RELATED"/>
    <property type="match status" value="1"/>
</dbReference>
<dbReference type="InterPro" id="IPR025960">
    <property type="entry name" value="RVT_N"/>
</dbReference>
<evidence type="ECO:0000313" key="3">
    <source>
        <dbReference type="EMBL" id="EGJ29603.1"/>
    </source>
</evidence>
<evidence type="ECO:0000313" key="4">
    <source>
        <dbReference type="Proteomes" id="UP000003959"/>
    </source>
</evidence>
<dbReference type="eggNOG" id="COG3344">
    <property type="taxonomic scope" value="Bacteria"/>
</dbReference>
<dbReference type="RefSeq" id="WP_008189209.1">
    <property type="nucleotide sequence ID" value="NZ_GL890968.1"/>
</dbReference>
<dbReference type="InterPro" id="IPR051083">
    <property type="entry name" value="GrpII_Intron_Splice-Mob/Def"/>
</dbReference>
<dbReference type="InterPro" id="IPR002711">
    <property type="entry name" value="HNH"/>
</dbReference>
<feature type="domain" description="Reverse transcriptase" evidence="2">
    <location>
        <begin position="100"/>
        <end position="344"/>
    </location>
</feature>
<dbReference type="GO" id="GO:0003676">
    <property type="term" value="F:nucleic acid binding"/>
    <property type="evidence" value="ECO:0007669"/>
    <property type="project" value="InterPro"/>
</dbReference>
<dbReference type="InterPro" id="IPR013597">
    <property type="entry name" value="Mat_intron_G2"/>
</dbReference>
<dbReference type="Gene3D" id="1.10.30.50">
    <property type="match status" value="1"/>
</dbReference>
<dbReference type="SMART" id="SM00507">
    <property type="entry name" value="HNHc"/>
    <property type="match status" value="1"/>
</dbReference>
<dbReference type="InterPro" id="IPR043502">
    <property type="entry name" value="DNA/RNA_pol_sf"/>
</dbReference>
<proteinExistence type="predicted"/>
<reference evidence="4" key="1">
    <citation type="journal article" date="2011" name="Proc. Natl. Acad. Sci. U.S.A.">
        <title>Genomic insights into the physiology and ecology of the marine filamentous cyanobacterium Lyngbya majuscula.</title>
        <authorList>
            <person name="Jones A.C."/>
            <person name="Monroe E.A."/>
            <person name="Podell S."/>
            <person name="Hess W.R."/>
            <person name="Klages S."/>
            <person name="Esquenazi E."/>
            <person name="Niessen S."/>
            <person name="Hoover H."/>
            <person name="Rothmann M."/>
            <person name="Lasken R.S."/>
            <person name="Yates J.R.III."/>
            <person name="Reinhardt R."/>
            <person name="Kube M."/>
            <person name="Burkart M.D."/>
            <person name="Allen E.E."/>
            <person name="Dorrestein P.C."/>
            <person name="Gerwick W.H."/>
            <person name="Gerwick L."/>
        </authorList>
    </citation>
    <scope>NUCLEOTIDE SEQUENCE [LARGE SCALE GENOMIC DNA]</scope>
    <source>
        <strain evidence="4">3L</strain>
    </source>
</reference>
<keyword evidence="3" id="KW-0695">RNA-directed DNA polymerase</keyword>
<dbReference type="InterPro" id="IPR000477">
    <property type="entry name" value="RT_dom"/>
</dbReference>
<dbReference type="NCBIfam" id="TIGR04416">
    <property type="entry name" value="group_II_RT_mat"/>
    <property type="match status" value="1"/>
</dbReference>
<dbReference type="Pfam" id="PF13655">
    <property type="entry name" value="RVT_N"/>
    <property type="match status" value="1"/>
</dbReference>
<dbReference type="PANTHER" id="PTHR34047:SF10">
    <property type="entry name" value="GROUP II INTRON-ASSOCIATED OPEN READING FRAME"/>
    <property type="match status" value="1"/>
</dbReference>
<dbReference type="PROSITE" id="PS50878">
    <property type="entry name" value="RT_POL"/>
    <property type="match status" value="1"/>
</dbReference>